<protein>
    <submittedName>
        <fullName evidence="2">Uncharacterized protein</fullName>
    </submittedName>
</protein>
<proteinExistence type="predicted"/>
<accession>A0ABP3UEH9</accession>
<feature type="transmembrane region" description="Helical" evidence="1">
    <location>
        <begin position="12"/>
        <end position="29"/>
    </location>
</feature>
<feature type="transmembrane region" description="Helical" evidence="1">
    <location>
        <begin position="36"/>
        <end position="57"/>
    </location>
</feature>
<dbReference type="Proteomes" id="UP001500339">
    <property type="component" value="Unassembled WGS sequence"/>
</dbReference>
<evidence type="ECO:0000256" key="1">
    <source>
        <dbReference type="SAM" id="Phobius"/>
    </source>
</evidence>
<evidence type="ECO:0000313" key="3">
    <source>
        <dbReference type="Proteomes" id="UP001500339"/>
    </source>
</evidence>
<dbReference type="RefSeq" id="WP_343770911.1">
    <property type="nucleotide sequence ID" value="NZ_BAAACF010000006.1"/>
</dbReference>
<feature type="transmembrane region" description="Helical" evidence="1">
    <location>
        <begin position="69"/>
        <end position="86"/>
    </location>
</feature>
<name>A0ABP3UEH9_9CLOT</name>
<gene>
    <name evidence="2" type="ORF">GCM10008905_29600</name>
</gene>
<keyword evidence="1" id="KW-1133">Transmembrane helix</keyword>
<dbReference type="EMBL" id="BAAACF010000006">
    <property type="protein sequence ID" value="GAA0729525.1"/>
    <property type="molecule type" value="Genomic_DNA"/>
</dbReference>
<keyword evidence="1" id="KW-0472">Membrane</keyword>
<sequence>MNKKFKFNKNEILPTFLVIVFIFWFFILEKTKEPKLLIITGIFLTIASFIGIIRWMLKGEIKKVALKNISFFILTLMVPIITALYIKSLRVETIKESIKISKLIMLMYLQ</sequence>
<comment type="caution">
    <text evidence="2">The sequence shown here is derived from an EMBL/GenBank/DDBJ whole genome shotgun (WGS) entry which is preliminary data.</text>
</comment>
<organism evidence="2 3">
    <name type="scientific">Clostridium malenominatum</name>
    <dbReference type="NCBI Taxonomy" id="1539"/>
    <lineage>
        <taxon>Bacteria</taxon>
        <taxon>Bacillati</taxon>
        <taxon>Bacillota</taxon>
        <taxon>Clostridia</taxon>
        <taxon>Eubacteriales</taxon>
        <taxon>Clostridiaceae</taxon>
        <taxon>Clostridium</taxon>
    </lineage>
</organism>
<keyword evidence="1" id="KW-0812">Transmembrane</keyword>
<reference evidence="3" key="1">
    <citation type="journal article" date="2019" name="Int. J. Syst. Evol. Microbiol.">
        <title>The Global Catalogue of Microorganisms (GCM) 10K type strain sequencing project: providing services to taxonomists for standard genome sequencing and annotation.</title>
        <authorList>
            <consortium name="The Broad Institute Genomics Platform"/>
            <consortium name="The Broad Institute Genome Sequencing Center for Infectious Disease"/>
            <person name="Wu L."/>
            <person name="Ma J."/>
        </authorList>
    </citation>
    <scope>NUCLEOTIDE SEQUENCE [LARGE SCALE GENOMIC DNA]</scope>
    <source>
        <strain evidence="3">JCM 1405</strain>
    </source>
</reference>
<keyword evidence="3" id="KW-1185">Reference proteome</keyword>
<evidence type="ECO:0000313" key="2">
    <source>
        <dbReference type="EMBL" id="GAA0729525.1"/>
    </source>
</evidence>